<protein>
    <submittedName>
        <fullName evidence="2">AAA family ATPase</fullName>
    </submittedName>
</protein>
<dbReference type="SUPFAM" id="SSF52540">
    <property type="entry name" value="P-loop containing nucleoside triphosphate hydrolases"/>
    <property type="match status" value="1"/>
</dbReference>
<dbReference type="InterPro" id="IPR003959">
    <property type="entry name" value="ATPase_AAA_core"/>
</dbReference>
<reference evidence="2 3" key="1">
    <citation type="submission" date="2019-10" db="EMBL/GenBank/DDBJ databases">
        <title>Comparative genomics of sulfur disproportionating microorganisms.</title>
        <authorList>
            <person name="Ward L.M."/>
            <person name="Bertran E."/>
            <person name="Johnston D."/>
        </authorList>
    </citation>
    <scope>NUCLEOTIDE SEQUENCE [LARGE SCALE GENOMIC DNA]</scope>
    <source>
        <strain evidence="2 3">DSM 14055</strain>
    </source>
</reference>
<dbReference type="AlphaFoldDB" id="A0A6N7IQI3"/>
<dbReference type="PANTHER" id="PTHR23077">
    <property type="entry name" value="AAA-FAMILY ATPASE"/>
    <property type="match status" value="1"/>
</dbReference>
<evidence type="ECO:0000259" key="1">
    <source>
        <dbReference type="SMART" id="SM00382"/>
    </source>
</evidence>
<dbReference type="InterPro" id="IPR027417">
    <property type="entry name" value="P-loop_NTPase"/>
</dbReference>
<dbReference type="Pfam" id="PF00004">
    <property type="entry name" value="AAA"/>
    <property type="match status" value="1"/>
</dbReference>
<comment type="caution">
    <text evidence="2">The sequence shown here is derived from an EMBL/GenBank/DDBJ whole genome shotgun (WGS) entry which is preliminary data.</text>
</comment>
<dbReference type="Gene3D" id="3.40.50.300">
    <property type="entry name" value="P-loop containing nucleotide triphosphate hydrolases"/>
    <property type="match status" value="1"/>
</dbReference>
<dbReference type="PANTHER" id="PTHR23077:SF198">
    <property type="entry name" value="ATP-DEPENDENT ZINC METALLOPROTEASE FTSH"/>
    <property type="match status" value="1"/>
</dbReference>
<dbReference type="RefSeq" id="WP_152946220.1">
    <property type="nucleotide sequence ID" value="NZ_WHYR01000019.1"/>
</dbReference>
<name>A0A6N7IQI3_9FIRM</name>
<evidence type="ECO:0000313" key="3">
    <source>
        <dbReference type="Proteomes" id="UP000441717"/>
    </source>
</evidence>
<dbReference type="Proteomes" id="UP000441717">
    <property type="component" value="Unassembled WGS sequence"/>
</dbReference>
<dbReference type="GO" id="GO:0016887">
    <property type="term" value="F:ATP hydrolysis activity"/>
    <property type="evidence" value="ECO:0007669"/>
    <property type="project" value="InterPro"/>
</dbReference>
<gene>
    <name evidence="2" type="ORF">GFC01_08425</name>
</gene>
<keyword evidence="3" id="KW-1185">Reference proteome</keyword>
<organism evidence="2 3">
    <name type="scientific">Desulfofundulus thermobenzoicus</name>
    <dbReference type="NCBI Taxonomy" id="29376"/>
    <lineage>
        <taxon>Bacteria</taxon>
        <taxon>Bacillati</taxon>
        <taxon>Bacillota</taxon>
        <taxon>Clostridia</taxon>
        <taxon>Eubacteriales</taxon>
        <taxon>Peptococcaceae</taxon>
        <taxon>Desulfofundulus</taxon>
    </lineage>
</organism>
<evidence type="ECO:0000313" key="2">
    <source>
        <dbReference type="EMBL" id="MQL52294.1"/>
    </source>
</evidence>
<dbReference type="EMBL" id="WHYR01000019">
    <property type="protein sequence ID" value="MQL52294.1"/>
    <property type="molecule type" value="Genomic_DNA"/>
</dbReference>
<proteinExistence type="predicted"/>
<accession>A0A6N7IQI3</accession>
<dbReference type="InterPro" id="IPR050168">
    <property type="entry name" value="AAA_ATPase_domain"/>
</dbReference>
<dbReference type="OrthoDB" id="9806903at2"/>
<dbReference type="SMART" id="SM00382">
    <property type="entry name" value="AAA"/>
    <property type="match status" value="1"/>
</dbReference>
<dbReference type="InterPro" id="IPR003593">
    <property type="entry name" value="AAA+_ATPase"/>
</dbReference>
<dbReference type="CDD" id="cd19481">
    <property type="entry name" value="RecA-like_protease"/>
    <property type="match status" value="1"/>
</dbReference>
<dbReference type="GO" id="GO:0005524">
    <property type="term" value="F:ATP binding"/>
    <property type="evidence" value="ECO:0007669"/>
    <property type="project" value="InterPro"/>
</dbReference>
<sequence>MATAEQIKALIRSHLNEEQEQFITTALQVAAHEARHGHTELAHEIRQLVDRAKSKPAVVIKFPNELSGLIISEKPAVPLEALVLSKDMKARVERIILEFRQQNKLKSHGLTHRRKILLSGAPGTGKTMTAKVLASELKQPLHMVQMDRMVTKFMGETSAKLRQIFDHIREVPGVYLFDEFDAIGGERSLENDVGEMRRVLNAFLQFIENDPSDNLIVAATNNPRLLDRALFRRFDDVLHYDLPGKEERSRLIANLLGTYYNKNFSLKKAVDVASGLSHAEIDRACRDAIKLAVLQSKNRVTLKSLTELLNERQEAYQIRGE</sequence>
<feature type="domain" description="AAA+ ATPase" evidence="1">
    <location>
        <begin position="112"/>
        <end position="244"/>
    </location>
</feature>